<sequence length="165" mass="17349">MLHGCNQTPDDFAIGTHMNALAEKYGLAIAYPAQSRRRNAAGCWNWFQPMHQVRGMGEPAILASLTRKLMRELRLGRDSVFVAGLSSGGAMAAILADGYPDVFSAAGVHSGMARGAATGAMSAMAAMRVGASGGGGVSVSAMRDRSAGSSFRARRTARFTPPMRR</sequence>
<protein>
    <submittedName>
        <fullName evidence="3">Poly(Hydroxyalkanoate) depolymerase family esterase</fullName>
    </submittedName>
</protein>
<accession>A0A316GLL3</accession>
<comment type="caution">
    <text evidence="3">The sequence shown here is derived from an EMBL/GenBank/DDBJ whole genome shotgun (WGS) entry which is preliminary data.</text>
</comment>
<dbReference type="EMBL" id="QGGW01000002">
    <property type="protein sequence ID" value="PWK61476.1"/>
    <property type="molecule type" value="Genomic_DNA"/>
</dbReference>
<evidence type="ECO:0000256" key="1">
    <source>
        <dbReference type="ARBA" id="ARBA00022729"/>
    </source>
</evidence>
<dbReference type="InterPro" id="IPR029058">
    <property type="entry name" value="AB_hydrolase_fold"/>
</dbReference>
<evidence type="ECO:0000313" key="3">
    <source>
        <dbReference type="EMBL" id="PWK61476.1"/>
    </source>
</evidence>
<evidence type="ECO:0000256" key="2">
    <source>
        <dbReference type="ARBA" id="ARBA00022801"/>
    </source>
</evidence>
<reference evidence="3 4" key="1">
    <citation type="submission" date="2018-05" db="EMBL/GenBank/DDBJ databases">
        <title>Genomic Encyclopedia of Type Strains, Phase IV (KMG-IV): sequencing the most valuable type-strain genomes for metagenomic binning, comparative biology and taxonomic classification.</title>
        <authorList>
            <person name="Goeker M."/>
        </authorList>
    </citation>
    <scope>NUCLEOTIDE SEQUENCE [LARGE SCALE GENOMIC DNA]</scope>
    <source>
        <strain evidence="3 4">DSM 16097</strain>
    </source>
</reference>
<dbReference type="PANTHER" id="PTHR43037:SF1">
    <property type="entry name" value="BLL1128 PROTEIN"/>
    <property type="match status" value="1"/>
</dbReference>
<keyword evidence="4" id="KW-1185">Reference proteome</keyword>
<dbReference type="InterPro" id="IPR050955">
    <property type="entry name" value="Plant_Biomass_Hydrol_Est"/>
</dbReference>
<dbReference type="Proteomes" id="UP000245708">
    <property type="component" value="Unassembled WGS sequence"/>
</dbReference>
<keyword evidence="1" id="KW-0732">Signal</keyword>
<dbReference type="SUPFAM" id="SSF53474">
    <property type="entry name" value="alpha/beta-Hydrolases"/>
    <property type="match status" value="1"/>
</dbReference>
<dbReference type="AlphaFoldDB" id="A0A316GLL3"/>
<dbReference type="PANTHER" id="PTHR43037">
    <property type="entry name" value="UNNAMED PRODUCT-RELATED"/>
    <property type="match status" value="1"/>
</dbReference>
<gene>
    <name evidence="3" type="ORF">C7455_102165</name>
</gene>
<dbReference type="NCBIfam" id="TIGR01840">
    <property type="entry name" value="esterase_phb"/>
    <property type="match status" value="1"/>
</dbReference>
<proteinExistence type="predicted"/>
<dbReference type="Pfam" id="PF10503">
    <property type="entry name" value="Esterase_PHB"/>
    <property type="match status" value="1"/>
</dbReference>
<evidence type="ECO:0000313" key="4">
    <source>
        <dbReference type="Proteomes" id="UP000245708"/>
    </source>
</evidence>
<dbReference type="InterPro" id="IPR010126">
    <property type="entry name" value="Esterase_phb"/>
</dbReference>
<dbReference type="Gene3D" id="3.40.50.1820">
    <property type="entry name" value="alpha/beta hydrolase"/>
    <property type="match status" value="1"/>
</dbReference>
<organism evidence="3 4">
    <name type="scientific">Roseicyclus mahoneyensis</name>
    <dbReference type="NCBI Taxonomy" id="164332"/>
    <lineage>
        <taxon>Bacteria</taxon>
        <taxon>Pseudomonadati</taxon>
        <taxon>Pseudomonadota</taxon>
        <taxon>Alphaproteobacteria</taxon>
        <taxon>Rhodobacterales</taxon>
        <taxon>Roseobacteraceae</taxon>
        <taxon>Roseicyclus</taxon>
    </lineage>
</organism>
<dbReference type="GO" id="GO:0016787">
    <property type="term" value="F:hydrolase activity"/>
    <property type="evidence" value="ECO:0007669"/>
    <property type="project" value="UniProtKB-KW"/>
</dbReference>
<name>A0A316GLL3_9RHOB</name>
<keyword evidence="2" id="KW-0378">Hydrolase</keyword>
<dbReference type="GO" id="GO:0005576">
    <property type="term" value="C:extracellular region"/>
    <property type="evidence" value="ECO:0007669"/>
    <property type="project" value="InterPro"/>
</dbReference>